<evidence type="ECO:0000313" key="1">
    <source>
        <dbReference type="EMBL" id="SFH16474.1"/>
    </source>
</evidence>
<dbReference type="EMBL" id="FOPP01000006">
    <property type="protein sequence ID" value="SFH16474.1"/>
    <property type="molecule type" value="Genomic_DNA"/>
</dbReference>
<dbReference type="SUPFAM" id="SSF49464">
    <property type="entry name" value="Carboxypeptidase regulatory domain-like"/>
    <property type="match status" value="1"/>
</dbReference>
<dbReference type="RefSeq" id="WP_143095946.1">
    <property type="nucleotide sequence ID" value="NZ_FOPP01000006.1"/>
</dbReference>
<proteinExistence type="predicted"/>
<dbReference type="Proteomes" id="UP000199666">
    <property type="component" value="Unassembled WGS sequence"/>
</dbReference>
<dbReference type="OrthoDB" id="1521695at2"/>
<organism evidence="1 2">
    <name type="scientific">Pedobacter insulae</name>
    <dbReference type="NCBI Taxonomy" id="414048"/>
    <lineage>
        <taxon>Bacteria</taxon>
        <taxon>Pseudomonadati</taxon>
        <taxon>Bacteroidota</taxon>
        <taxon>Sphingobacteriia</taxon>
        <taxon>Sphingobacteriales</taxon>
        <taxon>Sphingobacteriaceae</taxon>
        <taxon>Pedobacter</taxon>
    </lineage>
</organism>
<reference evidence="1 2" key="1">
    <citation type="submission" date="2016-10" db="EMBL/GenBank/DDBJ databases">
        <authorList>
            <person name="de Groot N.N."/>
        </authorList>
    </citation>
    <scope>NUCLEOTIDE SEQUENCE [LARGE SCALE GENOMIC DNA]</scope>
    <source>
        <strain evidence="1 2">DSM 18684</strain>
    </source>
</reference>
<evidence type="ECO:0000313" key="2">
    <source>
        <dbReference type="Proteomes" id="UP000199666"/>
    </source>
</evidence>
<protein>
    <recommendedName>
        <fullName evidence="3">TANFOR domain-containing protein</fullName>
    </recommendedName>
</protein>
<dbReference type="Gene3D" id="2.60.40.10">
    <property type="entry name" value="Immunoglobulins"/>
    <property type="match status" value="2"/>
</dbReference>
<dbReference type="Gene3D" id="2.60.40.1120">
    <property type="entry name" value="Carboxypeptidase-like, regulatory domain"/>
    <property type="match status" value="1"/>
</dbReference>
<name>A0A1I2XSM9_9SPHI</name>
<sequence length="2281" mass="249017">MQKILLMNKDYRSLLRSLCLMLILMVFNFNALGQQASPQVSLTVNILPPYSPYYSDYAGVNASKVLLIVRNLTSSSKKIKLTGQLSGDNGIRITTKSNYIPLQPLILNPNETKQLNGLALRDIFDLSSLNVYGVDKVKLVQSSRLPEGNYSFCIQAVDMNTNQLISSNAPLGCTNITITYPDAPVLVSPTANFSIFSTTPQSVVFNWLNPGFAPMGTQYVLQIAEMPLRAADPNQVLNSVSFPLVNRTLNGFSYVLSPADPPLLVGKLYAWRVKAVDPSGKVVFKNGGVSQANLFTYASQVNLDSPPILTSPKEHANIISTSNRPFFQWTNVSSPKNGYVLQVVEMPGSGGNPEQIFSLNKFVIYENVNGLSYTLPNSNSPLIVGKRYAWRVSAVDQFSRAQSKLAASSTINTFSYNPKNEVESPLLLSPIANGKVTLTSPQNIAFDWDFKVQGYFRYNFQVVELATPISDPAQAFAKGDFLINKDVLYANTYRVTNADPILKVGRTYAWRVRANDLGVSTAIKNDGYSAINIFEYSVLKNEEILPLAPVITSPKFGDIVAQLNDFSQPKINVAWDKSNTTYDPAYEIKIVKLMPGLDAISSLDNNVQVVLSYKQMLNSFVLEAPKLNEDIIYARNHGRIKLEEDATYAIQVIASGNNPDGKSMRIENFGRSNIIEFTYKGAPKPVAVAPPAPISSTIAGKLFYRFKGENEVPIKKELNFPPVTSMFQIDPKGGVNASGAPKMISVDKYDNNNFPSYFENNTFPIGVDIHPLKSVKLNFVYVVLQSQTKNPKKLSELKPYPGYSTDMYPLVLNGEKISGIRNIGSTTLKEDGSFSYTFVNNYKIGYIGTGKVTEASKEYSYFGVIRMIVGRHHVPGDIGEFSDERYFTSPDVYVMPQVGKTVTIPDEIVFVKSYNYTVQVVSDKTSNQAVTSGKPLANYPVEMLDQHTFFTPPPDGAWWGPTSSSDQQDNNITMPWEADAESYANQTTKVKDDKSDDIDLPLVAVVKTDANGFARFTNLLITHGHLPRVPVNPFEGNFNYRSQNGELLKGGSVGDLYAKFNSDFIVETKIAAKPIILKPKLPEIYLRAITVQNGATQAVPYASVHIQGYTNDQKKTLVEDEYFKTDANGYLQIKDLKENRLRTIVISKLGFADKYVANQQNIALGERFPSTAEQVMVGVGAVYGRVVNEKGQPVMANVKVGNGPYIKTYNGGVFYIERTQSGYQSLTIAPVVDNYFGESLYPNIKESDMTMITNNLGKVNGTIVLKEKLHRVIFKVVDADSGQPISSYVGIGNNTYEYHNSDPYTGLTKEYAIASPGNEFKVRVVATNYVTYDDYKSIPIRKEPGAPIVIALRKAQIISGVVKDATTGLPIAGARVYTISGTNADGEVQNSTTTGMDGKYTLYGSTSPKFWFSYGQYYADLPIKIYAVKSGAPGYVRSELEASPSNPIANFSLTALSAKAEIWGLPIEVHSLVKQSYATSVITGAFIKLPSNNGFKMELSETKLPFVQLAVQTSKNGFSPTTKVINVEATSLKVMVYDKYACEVIASDQEKVYNKLVIRLDGSYGVLEGFLTSELSSFNFSYKYTGKFLIGSSYRLGGSAALVNNPTKVFSAKPDFAAESRYGLQALYGKDSFSIHNFTAKLGTGSKFNADGYHMNANVLLNIPLLDAKTMPAGSFTVTQNNIEWKQYDGNINMPLEKWAILGTGLSYDINQGGFKVLNGTLKTSLPQVTLKDLIIMPASVDLGISKLTGKEALTLANITPLKLAADAKMTLNFDPAAPFDQKPHYRLNLASSAETVAYVDDLPGMGKSRVNINMLTDYSDGKHKTIIVAPTKINYYNVLSQDVTGIDVADDFFTLVGNTNLEIPGAPANVTGRFKYTKNPLSQFADKNGNVLTVDKLQTDVEMEGKVKFEGTSFQLSQDNLAVEGRVLIYKNGPEDAIKGIRGTLTKTPGVIKMDFLPKQKIAMGAKNMEIQSGGNFVSNNKWTLVNFIGKPTNFVNKEGKNLFAQGGDLIDFQVNGAIKNKEGGKGLQLDGISTPFGDLDIVFDFDKASFSGTLNLVDANLPIGPVTINDANINLQIDKNGFLVVGIVTDASVTALPSCITGGFKSGIALGYYTSAFPTYLGQKLQGVTLNSQLPTGLNNGLKGFYVNVMKSLDKNDLPQLPGPSLKDIPLVGAFVPVFDFSAGVDINFILDSDGSKTVSIGGIAYANASCLYDLELCTIGLSGGAAGKFTLMYDANGLGGSILFGISANISYCLGQIGVNPKLELKKDGSGFSFKPSL</sequence>
<keyword evidence="2" id="KW-1185">Reference proteome</keyword>
<dbReference type="InterPro" id="IPR013783">
    <property type="entry name" value="Ig-like_fold"/>
</dbReference>
<dbReference type="STRING" id="414048.SAMN04489864_10611"/>
<gene>
    <name evidence="1" type="ORF">SAMN04489864_10611</name>
</gene>
<dbReference type="InterPro" id="IPR008969">
    <property type="entry name" value="CarboxyPept-like_regulatory"/>
</dbReference>
<evidence type="ECO:0008006" key="3">
    <source>
        <dbReference type="Google" id="ProtNLM"/>
    </source>
</evidence>
<accession>A0A1I2XSM9</accession>